<evidence type="ECO:0000313" key="5">
    <source>
        <dbReference type="EMBL" id="AQS87760.1"/>
    </source>
</evidence>
<evidence type="ECO:0000256" key="4">
    <source>
        <dbReference type="ARBA" id="ARBA00022729"/>
    </source>
</evidence>
<gene>
    <name evidence="5" type="ORF">A0U93_07215</name>
</gene>
<keyword evidence="3" id="KW-0479">Metal-binding</keyword>
<dbReference type="InterPro" id="IPR006127">
    <property type="entry name" value="ZnuA-like"/>
</dbReference>
<dbReference type="EMBL" id="CP014691">
    <property type="protein sequence ID" value="AQS87760.1"/>
    <property type="molecule type" value="Genomic_DNA"/>
</dbReference>
<dbReference type="Proteomes" id="UP000188604">
    <property type="component" value="Chromosome"/>
</dbReference>
<evidence type="ECO:0000256" key="3">
    <source>
        <dbReference type="ARBA" id="ARBA00022723"/>
    </source>
</evidence>
<dbReference type="AlphaFoldDB" id="A0A1U9KPY0"/>
<dbReference type="Pfam" id="PF01297">
    <property type="entry name" value="ZnuA"/>
    <property type="match status" value="1"/>
</dbReference>
<evidence type="ECO:0000256" key="1">
    <source>
        <dbReference type="ARBA" id="ARBA00004196"/>
    </source>
</evidence>
<organism evidence="5 6">
    <name type="scientific">Neoasaia chiangmaiensis</name>
    <dbReference type="NCBI Taxonomy" id="320497"/>
    <lineage>
        <taxon>Bacteria</taxon>
        <taxon>Pseudomonadati</taxon>
        <taxon>Pseudomonadota</taxon>
        <taxon>Alphaproteobacteria</taxon>
        <taxon>Acetobacterales</taxon>
        <taxon>Acetobacteraceae</taxon>
        <taxon>Neoasaia</taxon>
    </lineage>
</organism>
<sequence>MRIVCAEAVWCDIATQIGGPAVSTEALVVSTRADPHDIATTPAMARAVAQADILVLNGAEYDPWAGALAEASGGEAPMVLNVGQIGHWREGDNPHLFDDLETTRLFAAHLTAVLTQRRPDAQEALARRADSFTHIVAGLQTREQAMANRLRGRTVAMTEPIGGALLSALGIRVIDDRLALAMMHRNDPAPRDVAMVEAALRTHQVGALIVNPNVTNPSADRLADVARQARVPIISMTEIPPPGRHWQDWIGDRLDALGHVTGAPS</sequence>
<comment type="subcellular location">
    <subcellularLocation>
        <location evidence="1">Cell envelope</location>
    </subcellularLocation>
</comment>
<dbReference type="Gene3D" id="3.40.50.1980">
    <property type="entry name" value="Nitrogenase molybdenum iron protein domain"/>
    <property type="match status" value="1"/>
</dbReference>
<dbReference type="InterPro" id="IPR050492">
    <property type="entry name" value="Bact_metal-bind_prot9"/>
</dbReference>
<evidence type="ECO:0000256" key="2">
    <source>
        <dbReference type="ARBA" id="ARBA00022448"/>
    </source>
</evidence>
<dbReference type="GO" id="GO:0046872">
    <property type="term" value="F:metal ion binding"/>
    <property type="evidence" value="ECO:0007669"/>
    <property type="project" value="UniProtKB-KW"/>
</dbReference>
<reference evidence="5 6" key="1">
    <citation type="submission" date="2016-03" db="EMBL/GenBank/DDBJ databases">
        <title>Acetic acid bacteria sequencing.</title>
        <authorList>
            <person name="Brandt J."/>
            <person name="Jakob F."/>
            <person name="Vogel R.F."/>
        </authorList>
    </citation>
    <scope>NUCLEOTIDE SEQUENCE [LARGE SCALE GENOMIC DNA]</scope>
    <source>
        <strain evidence="5 6">NBRC 101099</strain>
    </source>
</reference>
<keyword evidence="6" id="KW-1185">Reference proteome</keyword>
<name>A0A1U9KPY0_9PROT</name>
<protein>
    <submittedName>
        <fullName evidence="5">Uncharacterized protein</fullName>
    </submittedName>
</protein>
<proteinExistence type="predicted"/>
<evidence type="ECO:0000313" key="6">
    <source>
        <dbReference type="Proteomes" id="UP000188604"/>
    </source>
</evidence>
<dbReference type="STRING" id="320497.A0U93_07215"/>
<dbReference type="GO" id="GO:0030313">
    <property type="term" value="C:cell envelope"/>
    <property type="evidence" value="ECO:0007669"/>
    <property type="project" value="UniProtKB-SubCell"/>
</dbReference>
<keyword evidence="2" id="KW-0813">Transport</keyword>
<dbReference type="GO" id="GO:0030001">
    <property type="term" value="P:metal ion transport"/>
    <property type="evidence" value="ECO:0007669"/>
    <property type="project" value="InterPro"/>
</dbReference>
<dbReference type="KEGG" id="nch:A0U93_07215"/>
<dbReference type="PANTHER" id="PTHR42953">
    <property type="entry name" value="HIGH-AFFINITY ZINC UPTAKE SYSTEM PROTEIN ZNUA-RELATED"/>
    <property type="match status" value="1"/>
</dbReference>
<dbReference type="SUPFAM" id="SSF53807">
    <property type="entry name" value="Helical backbone' metal receptor"/>
    <property type="match status" value="1"/>
</dbReference>
<dbReference type="PANTHER" id="PTHR42953:SF1">
    <property type="entry name" value="METAL-BINDING PROTEIN HI_0362-RELATED"/>
    <property type="match status" value="1"/>
</dbReference>
<keyword evidence="4" id="KW-0732">Signal</keyword>
<accession>A0A1U9KPY0</accession>